<dbReference type="Proteomes" id="UP000321776">
    <property type="component" value="Unassembled WGS sequence"/>
</dbReference>
<evidence type="ECO:0000256" key="4">
    <source>
        <dbReference type="ARBA" id="ARBA00022676"/>
    </source>
</evidence>
<dbReference type="EMBL" id="VOQS01000005">
    <property type="protein sequence ID" value="TXC81019.1"/>
    <property type="molecule type" value="Genomic_DNA"/>
</dbReference>
<accession>A0A5C6V7J7</accession>
<reference evidence="10 11" key="1">
    <citation type="journal article" date="2018" name="Int. J. Syst. Evol. Microbiol.">
        <title>Paraburkholderia azotifigens sp. nov., a nitrogen-fixing bacterium isolated from paddy soil.</title>
        <authorList>
            <person name="Choi G.M."/>
            <person name="Im W.T."/>
        </authorList>
    </citation>
    <scope>NUCLEOTIDE SEQUENCE [LARGE SCALE GENOMIC DNA]</scope>
    <source>
        <strain evidence="10 11">NF 2-5-3</strain>
    </source>
</reference>
<dbReference type="InterPro" id="IPR029044">
    <property type="entry name" value="Nucleotide-diphossugar_trans"/>
</dbReference>
<comment type="pathway">
    <text evidence="3">Sphingolipid metabolism.</text>
</comment>
<keyword evidence="7 9" id="KW-1133">Transmembrane helix</keyword>
<dbReference type="InterPro" id="IPR025993">
    <property type="entry name" value="Ceramide_glucosylTrfase"/>
</dbReference>
<evidence type="ECO:0000256" key="3">
    <source>
        <dbReference type="ARBA" id="ARBA00004991"/>
    </source>
</evidence>
<keyword evidence="8 9" id="KW-0472">Membrane</keyword>
<evidence type="ECO:0000256" key="9">
    <source>
        <dbReference type="SAM" id="Phobius"/>
    </source>
</evidence>
<proteinExistence type="predicted"/>
<organism evidence="10 11">
    <name type="scientific">Paraburkholderia azotifigens</name>
    <dbReference type="NCBI Taxonomy" id="2057004"/>
    <lineage>
        <taxon>Bacteria</taxon>
        <taxon>Pseudomonadati</taxon>
        <taxon>Pseudomonadota</taxon>
        <taxon>Betaproteobacteria</taxon>
        <taxon>Burkholderiales</taxon>
        <taxon>Burkholderiaceae</taxon>
        <taxon>Paraburkholderia</taxon>
    </lineage>
</organism>
<sequence length="404" mass="43281">MTSDAMVMAAPLVTFDGARLVLACFFGLCAAFGVVYTIVATVLIGPFLARRSPACDRYPSVTVIKPLSGMEAALLSNLRSFCEQDYPGTVQYLFGVHDGRDPALEVVRELQVLYPAAHITTIANSALHGCNRKVSNLINMLPSAEYDVFVFADSDVTVAGDYLSRVVGELEAEGVGLVTCAYVGVPDPGFWPRLSARAVDYQFLPGVVAGLRAGLAQPCFGQTIAMRRQTLDAIGGLGQFAGLLAEDHAIGVAVRATGQKVVVPGFVVGHACPESTATRLMEHELRWSRTIRRIDPIGHASSALSYPVAWAALALMTGGAPIWAVLQLVVALAARALLQLRIDTILKRPVRGLWLLPLWDLLAFGILCLSFSSSRIVWRGVSFRVDGRGTLTVEPGRSSADRAS</sequence>
<dbReference type="Gene3D" id="3.90.550.10">
    <property type="entry name" value="Spore Coat Polysaccharide Biosynthesis Protein SpsA, Chain A"/>
    <property type="match status" value="1"/>
</dbReference>
<evidence type="ECO:0000256" key="6">
    <source>
        <dbReference type="ARBA" id="ARBA00022692"/>
    </source>
</evidence>
<keyword evidence="4" id="KW-0328">Glycosyltransferase</keyword>
<feature type="transmembrane region" description="Helical" evidence="9">
    <location>
        <begin position="352"/>
        <end position="372"/>
    </location>
</feature>
<keyword evidence="6 9" id="KW-0812">Transmembrane</keyword>
<dbReference type="NCBIfam" id="TIGR03472">
    <property type="entry name" value="HpnI"/>
    <property type="match status" value="1"/>
</dbReference>
<keyword evidence="5 10" id="KW-0808">Transferase</keyword>
<protein>
    <submittedName>
        <fullName evidence="10">Glycosyltransferase</fullName>
    </submittedName>
</protein>
<comment type="caution">
    <text evidence="10">The sequence shown here is derived from an EMBL/GenBank/DDBJ whole genome shotgun (WGS) entry which is preliminary data.</text>
</comment>
<evidence type="ECO:0000256" key="5">
    <source>
        <dbReference type="ARBA" id="ARBA00022679"/>
    </source>
</evidence>
<dbReference type="InterPro" id="IPR017835">
    <property type="entry name" value="Hopen-assoc_HpnI"/>
</dbReference>
<gene>
    <name evidence="10" type="ORF">FRZ40_43260</name>
</gene>
<dbReference type="SUPFAM" id="SSF53448">
    <property type="entry name" value="Nucleotide-diphospho-sugar transferases"/>
    <property type="match status" value="1"/>
</dbReference>
<comment type="subcellular location">
    <subcellularLocation>
        <location evidence="1">Membrane</location>
        <topology evidence="1">Multi-pass membrane protein</topology>
    </subcellularLocation>
</comment>
<evidence type="ECO:0000256" key="1">
    <source>
        <dbReference type="ARBA" id="ARBA00004141"/>
    </source>
</evidence>
<evidence type="ECO:0000313" key="10">
    <source>
        <dbReference type="EMBL" id="TXC81019.1"/>
    </source>
</evidence>
<dbReference type="GO" id="GO:0008120">
    <property type="term" value="F:ceramide glucosyltransferase activity"/>
    <property type="evidence" value="ECO:0007669"/>
    <property type="project" value="TreeGrafter"/>
</dbReference>
<evidence type="ECO:0000256" key="2">
    <source>
        <dbReference type="ARBA" id="ARBA00004760"/>
    </source>
</evidence>
<feature type="transmembrane region" description="Helical" evidence="9">
    <location>
        <begin position="20"/>
        <end position="49"/>
    </location>
</feature>
<evidence type="ECO:0000313" key="11">
    <source>
        <dbReference type="Proteomes" id="UP000321776"/>
    </source>
</evidence>
<dbReference type="GO" id="GO:0016020">
    <property type="term" value="C:membrane"/>
    <property type="evidence" value="ECO:0007669"/>
    <property type="project" value="UniProtKB-SubCell"/>
</dbReference>
<dbReference type="PANTHER" id="PTHR12726">
    <property type="entry name" value="CERAMIDE GLUCOSYLTRANSFERASE"/>
    <property type="match status" value="1"/>
</dbReference>
<dbReference type="Pfam" id="PF13506">
    <property type="entry name" value="Glyco_transf_21"/>
    <property type="match status" value="1"/>
</dbReference>
<evidence type="ECO:0000256" key="7">
    <source>
        <dbReference type="ARBA" id="ARBA00022989"/>
    </source>
</evidence>
<comment type="pathway">
    <text evidence="2">Lipid metabolism; sphingolipid metabolism.</text>
</comment>
<name>A0A5C6V7J7_9BURK</name>
<evidence type="ECO:0000256" key="8">
    <source>
        <dbReference type="ARBA" id="ARBA00023136"/>
    </source>
</evidence>
<dbReference type="PANTHER" id="PTHR12726:SF0">
    <property type="entry name" value="CERAMIDE GLUCOSYLTRANSFERASE"/>
    <property type="match status" value="1"/>
</dbReference>
<dbReference type="GO" id="GO:0006679">
    <property type="term" value="P:glucosylceramide biosynthetic process"/>
    <property type="evidence" value="ECO:0007669"/>
    <property type="project" value="TreeGrafter"/>
</dbReference>
<dbReference type="RefSeq" id="WP_028366663.1">
    <property type="nucleotide sequence ID" value="NZ_JAZHFZ010000001.1"/>
</dbReference>
<dbReference type="AlphaFoldDB" id="A0A5C6V7J7"/>